<protein>
    <submittedName>
        <fullName evidence="2">Uncharacterized protein</fullName>
    </submittedName>
</protein>
<reference evidence="2 3" key="1">
    <citation type="journal article" date="2011" name="PLoS Genet.">
        <title>Comparative genomic analysis of human fungal pathogens causing paracoccidioidomycosis.</title>
        <authorList>
            <person name="Desjardins C.A."/>
            <person name="Champion M.D."/>
            <person name="Holder J.W."/>
            <person name="Muszewska A."/>
            <person name="Goldberg J."/>
            <person name="Bailao A.M."/>
            <person name="Brigido M.M."/>
            <person name="Ferreira M.E."/>
            <person name="Garcia A.M."/>
            <person name="Grynberg M."/>
            <person name="Gujja S."/>
            <person name="Heiman D.I."/>
            <person name="Henn M.R."/>
            <person name="Kodira C.D."/>
            <person name="Leon-Narvaez H."/>
            <person name="Longo L.V."/>
            <person name="Ma L.J."/>
            <person name="Malavazi I."/>
            <person name="Matsuo A.L."/>
            <person name="Morais F.V."/>
            <person name="Pereira M."/>
            <person name="Rodriguez-Brito S."/>
            <person name="Sakthikumar S."/>
            <person name="Salem-Izacc S.M."/>
            <person name="Sykes S.M."/>
            <person name="Teixeira M.M."/>
            <person name="Vallejo M.C."/>
            <person name="Walter M.E."/>
            <person name="Yandava C."/>
            <person name="Young S."/>
            <person name="Zeng Q."/>
            <person name="Zucker J."/>
            <person name="Felipe M.S."/>
            <person name="Goldman G.H."/>
            <person name="Haas B.J."/>
            <person name="McEwen J.G."/>
            <person name="Nino-Vega G."/>
            <person name="Puccia R."/>
            <person name="San-Blas G."/>
            <person name="Soares C.M."/>
            <person name="Birren B.W."/>
            <person name="Cuomo C.A."/>
        </authorList>
    </citation>
    <scope>NUCLEOTIDE SEQUENCE [LARGE SCALE GENOMIC DNA]</scope>
    <source>
        <strain evidence="2 3">Pb18</strain>
    </source>
</reference>
<accession>A0A0A0HU39</accession>
<dbReference type="VEuPathDB" id="FungiDB:PADG_12135"/>
<dbReference type="InParanoid" id="A0A0A0HU39"/>
<dbReference type="RefSeq" id="XP_010761991.1">
    <property type="nucleotide sequence ID" value="XM_010763689.1"/>
</dbReference>
<feature type="region of interest" description="Disordered" evidence="1">
    <location>
        <begin position="27"/>
        <end position="77"/>
    </location>
</feature>
<dbReference type="GeneID" id="22588032"/>
<sequence length="77" mass="8545">MQRDDETSRLLPSPVFQMKWRPGVQTRKGRKLFNFSRRIRSPSDPASPVGAERGREAPPLPPATAATSDGRKVELAS</sequence>
<dbReference type="HOGENOM" id="CLU_2638726_0_0_1"/>
<gene>
    <name evidence="2" type="ORF">PADG_12135</name>
</gene>
<evidence type="ECO:0000313" key="3">
    <source>
        <dbReference type="Proteomes" id="UP000001628"/>
    </source>
</evidence>
<evidence type="ECO:0000256" key="1">
    <source>
        <dbReference type="SAM" id="MobiDB-lite"/>
    </source>
</evidence>
<evidence type="ECO:0000313" key="2">
    <source>
        <dbReference type="EMBL" id="KGM91818.1"/>
    </source>
</evidence>
<dbReference type="AlphaFoldDB" id="A0A0A0HU39"/>
<organism evidence="2 3">
    <name type="scientific">Paracoccidioides brasiliensis (strain Pb18)</name>
    <dbReference type="NCBI Taxonomy" id="502780"/>
    <lineage>
        <taxon>Eukaryota</taxon>
        <taxon>Fungi</taxon>
        <taxon>Dikarya</taxon>
        <taxon>Ascomycota</taxon>
        <taxon>Pezizomycotina</taxon>
        <taxon>Eurotiomycetes</taxon>
        <taxon>Eurotiomycetidae</taxon>
        <taxon>Onygenales</taxon>
        <taxon>Ajellomycetaceae</taxon>
        <taxon>Paracoccidioides</taxon>
    </lineage>
</organism>
<name>A0A0A0HU39_PARBD</name>
<dbReference type="KEGG" id="pbn:PADG_12135"/>
<dbReference type="Proteomes" id="UP000001628">
    <property type="component" value="Unassembled WGS sequence"/>
</dbReference>
<dbReference type="EMBL" id="KN275964">
    <property type="protein sequence ID" value="KGM91818.1"/>
    <property type="molecule type" value="Genomic_DNA"/>
</dbReference>
<keyword evidence="3" id="KW-1185">Reference proteome</keyword>
<proteinExistence type="predicted"/>